<dbReference type="Proteomes" id="UP000235145">
    <property type="component" value="Unassembled WGS sequence"/>
</dbReference>
<name>A0A9R1VPT5_LACSA</name>
<evidence type="ECO:0000313" key="3">
    <source>
        <dbReference type="Proteomes" id="UP000235145"/>
    </source>
</evidence>
<evidence type="ECO:0000256" key="1">
    <source>
        <dbReference type="SAM" id="MobiDB-lite"/>
    </source>
</evidence>
<feature type="compositionally biased region" description="Basic residues" evidence="1">
    <location>
        <begin position="217"/>
        <end position="230"/>
    </location>
</feature>
<feature type="region of interest" description="Disordered" evidence="1">
    <location>
        <begin position="66"/>
        <end position="100"/>
    </location>
</feature>
<dbReference type="EMBL" id="NBSK02000004">
    <property type="protein sequence ID" value="KAJ0210275.1"/>
    <property type="molecule type" value="Genomic_DNA"/>
</dbReference>
<protein>
    <submittedName>
        <fullName evidence="2">Uncharacterized protein</fullName>
    </submittedName>
</protein>
<gene>
    <name evidence="2" type="ORF">LSAT_V11C400222770</name>
</gene>
<accession>A0A9R1VPT5</accession>
<proteinExistence type="predicted"/>
<reference evidence="2 3" key="1">
    <citation type="journal article" date="2017" name="Nat. Commun.">
        <title>Genome assembly with in vitro proximity ligation data and whole-genome triplication in lettuce.</title>
        <authorList>
            <person name="Reyes-Chin-Wo S."/>
            <person name="Wang Z."/>
            <person name="Yang X."/>
            <person name="Kozik A."/>
            <person name="Arikit S."/>
            <person name="Song C."/>
            <person name="Xia L."/>
            <person name="Froenicke L."/>
            <person name="Lavelle D.O."/>
            <person name="Truco M.J."/>
            <person name="Xia R."/>
            <person name="Zhu S."/>
            <person name="Xu C."/>
            <person name="Xu H."/>
            <person name="Xu X."/>
            <person name="Cox K."/>
            <person name="Korf I."/>
            <person name="Meyers B.C."/>
            <person name="Michelmore R.W."/>
        </authorList>
    </citation>
    <scope>NUCLEOTIDE SEQUENCE [LARGE SCALE GENOMIC DNA]</scope>
    <source>
        <strain evidence="3">cv. Salinas</strain>
        <tissue evidence="2">Seedlings</tissue>
    </source>
</reference>
<feature type="region of interest" description="Disordered" evidence="1">
    <location>
        <begin position="173"/>
        <end position="243"/>
    </location>
</feature>
<feature type="compositionally biased region" description="Low complexity" evidence="1">
    <location>
        <begin position="66"/>
        <end position="78"/>
    </location>
</feature>
<dbReference type="AlphaFoldDB" id="A0A9R1VPT5"/>
<feature type="compositionally biased region" description="Polar residues" evidence="1">
    <location>
        <begin position="79"/>
        <end position="89"/>
    </location>
</feature>
<comment type="caution">
    <text evidence="2">The sequence shown here is derived from an EMBL/GenBank/DDBJ whole genome shotgun (WGS) entry which is preliminary data.</text>
</comment>
<organism evidence="2 3">
    <name type="scientific">Lactuca sativa</name>
    <name type="common">Garden lettuce</name>
    <dbReference type="NCBI Taxonomy" id="4236"/>
    <lineage>
        <taxon>Eukaryota</taxon>
        <taxon>Viridiplantae</taxon>
        <taxon>Streptophyta</taxon>
        <taxon>Embryophyta</taxon>
        <taxon>Tracheophyta</taxon>
        <taxon>Spermatophyta</taxon>
        <taxon>Magnoliopsida</taxon>
        <taxon>eudicotyledons</taxon>
        <taxon>Gunneridae</taxon>
        <taxon>Pentapetalae</taxon>
        <taxon>asterids</taxon>
        <taxon>campanulids</taxon>
        <taxon>Asterales</taxon>
        <taxon>Asteraceae</taxon>
        <taxon>Cichorioideae</taxon>
        <taxon>Cichorieae</taxon>
        <taxon>Lactucinae</taxon>
        <taxon>Lactuca</taxon>
    </lineage>
</organism>
<keyword evidence="3" id="KW-1185">Reference proteome</keyword>
<evidence type="ECO:0000313" key="2">
    <source>
        <dbReference type="EMBL" id="KAJ0210275.1"/>
    </source>
</evidence>
<sequence>MSVPNNQPINVVANPEELMLPFYVRYVNWNLNLGESPPRQHSPVPNSPPHVDSPARRTMYKSEIETSTTESATNASSSQHLETSYMSNDTSRLTKKKKTSTKTLVKHLIGVVADLTSKKKDVPDTNVIPDRGFQEEEEMINEEEEEKYQHHTYFDYDDIGTHGLEGDFEPTPTHVDQSSNVGEDHTKEMTPIGRSQRKRGVPWFQRTPFTVLQSTPKVKKITKPKKKKVVKSPEKPNEDIVNEESNDVSNHLLIDSVEAASTLSFWKE</sequence>